<sequence>MSKTKPQRQAQNSSKQSHYNTIYDETFRSVHYDNPAIASMANHPNLVGKLEHHAPTTDGSFSICIANGRGVFISRALLESIPSEHRPTLDTTFAGQEVESFAGVLRSLGTTLFPLILKNAKTGESFRVVLHAIVLPKLYIHMFIGGQGSPILRTTAYTNGVPVHGFSFDGSENAKDFTMVQGV</sequence>
<organism evidence="1">
    <name type="scientific">Psilocybe cubensis</name>
    <name type="common">Psychedelic mushroom</name>
    <name type="synonym">Stropharia cubensis</name>
    <dbReference type="NCBI Taxonomy" id="181762"/>
    <lineage>
        <taxon>Eukaryota</taxon>
        <taxon>Fungi</taxon>
        <taxon>Dikarya</taxon>
        <taxon>Basidiomycota</taxon>
        <taxon>Agaricomycotina</taxon>
        <taxon>Agaricomycetes</taxon>
        <taxon>Agaricomycetidae</taxon>
        <taxon>Agaricales</taxon>
        <taxon>Agaricineae</taxon>
        <taxon>Strophariaceae</taxon>
        <taxon>Psilocybe</taxon>
    </lineage>
</organism>
<proteinExistence type="predicted"/>
<gene>
    <name evidence="1" type="ORF">JR316_004110</name>
</gene>
<dbReference type="EMBL" id="JAFIQS010000003">
    <property type="protein sequence ID" value="KAG5172021.1"/>
    <property type="molecule type" value="Genomic_DNA"/>
</dbReference>
<name>A0A8H7Y640_PSICU</name>
<dbReference type="AlphaFoldDB" id="A0A8H7Y640"/>
<dbReference type="OrthoDB" id="5378863at2759"/>
<comment type="caution">
    <text evidence="1">The sequence shown here is derived from an EMBL/GenBank/DDBJ whole genome shotgun (WGS) entry which is preliminary data.</text>
</comment>
<evidence type="ECO:0000313" key="1">
    <source>
        <dbReference type="EMBL" id="KAG5172021.1"/>
    </source>
</evidence>
<reference evidence="1" key="1">
    <citation type="submission" date="2021-02" db="EMBL/GenBank/DDBJ databases">
        <title>Psilocybe cubensis genome.</title>
        <authorList>
            <person name="Mckernan K.J."/>
            <person name="Crawford S."/>
            <person name="Trippe A."/>
            <person name="Kane L.T."/>
            <person name="Mclaughlin S."/>
        </authorList>
    </citation>
    <scope>NUCLEOTIDE SEQUENCE [LARGE SCALE GENOMIC DNA]</scope>
    <source>
        <strain evidence="1">MGC-MH-2018</strain>
    </source>
</reference>
<accession>A0A8H7Y640</accession>
<protein>
    <submittedName>
        <fullName evidence="1">Uncharacterized protein</fullName>
    </submittedName>
</protein>